<dbReference type="SUPFAM" id="SSF101288">
    <property type="entry name" value="L27 domain"/>
    <property type="match status" value="1"/>
</dbReference>
<dbReference type="PROSITE" id="PS51022">
    <property type="entry name" value="L27"/>
    <property type="match status" value="1"/>
</dbReference>
<dbReference type="GO" id="GO:0043113">
    <property type="term" value="P:receptor clustering"/>
    <property type="evidence" value="ECO:0007669"/>
    <property type="project" value="TreeGrafter"/>
</dbReference>
<dbReference type="SUPFAM" id="SSF50156">
    <property type="entry name" value="PDZ domain-like"/>
    <property type="match status" value="3"/>
</dbReference>
<dbReference type="Gene3D" id="3.40.50.300">
    <property type="entry name" value="P-loop containing nucleotide triphosphate hydrolases"/>
    <property type="match status" value="1"/>
</dbReference>
<dbReference type="Gene3D" id="2.30.30.40">
    <property type="entry name" value="SH3 Domains"/>
    <property type="match status" value="1"/>
</dbReference>
<dbReference type="GO" id="GO:0019901">
    <property type="term" value="F:protein kinase binding"/>
    <property type="evidence" value="ECO:0007669"/>
    <property type="project" value="TreeGrafter"/>
</dbReference>
<feature type="region of interest" description="Disordered" evidence="9">
    <location>
        <begin position="274"/>
        <end position="314"/>
    </location>
</feature>
<feature type="region of interest" description="Disordered" evidence="9">
    <location>
        <begin position="110"/>
        <end position="170"/>
    </location>
</feature>
<evidence type="ECO:0000259" key="13">
    <source>
        <dbReference type="PROSITE" id="PS51022"/>
    </source>
</evidence>
<dbReference type="InterPro" id="IPR008145">
    <property type="entry name" value="GK/Ca_channel_bsu"/>
</dbReference>
<dbReference type="CDD" id="cd06724">
    <property type="entry name" value="PDZ2_Dlg1-2-4-like"/>
    <property type="match status" value="1"/>
</dbReference>
<keyword evidence="7" id="KW-0472">Membrane</keyword>
<evidence type="ECO:0000256" key="2">
    <source>
        <dbReference type="ARBA" id="ARBA00004236"/>
    </source>
</evidence>
<dbReference type="InterPro" id="IPR020590">
    <property type="entry name" value="Guanylate_kinase_CS"/>
</dbReference>
<dbReference type="PROSITE" id="PS50002">
    <property type="entry name" value="SH3"/>
    <property type="match status" value="1"/>
</dbReference>
<dbReference type="InterPro" id="IPR036028">
    <property type="entry name" value="SH3-like_dom_sf"/>
</dbReference>
<dbReference type="InterPro" id="IPR001478">
    <property type="entry name" value="PDZ"/>
</dbReference>
<dbReference type="Gene3D" id="2.30.42.10">
    <property type="match status" value="3"/>
</dbReference>
<dbReference type="SMART" id="SM00072">
    <property type="entry name" value="GuKc"/>
    <property type="match status" value="1"/>
</dbReference>
<dbReference type="Gene3D" id="1.10.287.470">
    <property type="entry name" value="Helix hairpin bin"/>
    <property type="match status" value="1"/>
</dbReference>
<dbReference type="GO" id="GO:0045197">
    <property type="term" value="P:establishment or maintenance of epithelial cell apical/basal polarity"/>
    <property type="evidence" value="ECO:0007669"/>
    <property type="project" value="TreeGrafter"/>
</dbReference>
<dbReference type="InterPro" id="IPR036034">
    <property type="entry name" value="PDZ_sf"/>
</dbReference>
<dbReference type="GO" id="GO:0097120">
    <property type="term" value="P:receptor localization to synapse"/>
    <property type="evidence" value="ECO:0007669"/>
    <property type="project" value="TreeGrafter"/>
</dbReference>
<comment type="caution">
    <text evidence="14">The sequence shown here is derived from an EMBL/GenBank/DDBJ whole genome shotgun (WGS) entry which is preliminary data.</text>
</comment>
<keyword evidence="4 8" id="KW-0728">SH3 domain</keyword>
<dbReference type="FunFam" id="2.30.42.10:FF:000004">
    <property type="entry name" value="Disks large homolog 4 isoform 2"/>
    <property type="match status" value="1"/>
</dbReference>
<dbReference type="InterPro" id="IPR036892">
    <property type="entry name" value="L27_dom_sf"/>
</dbReference>
<dbReference type="AlphaFoldDB" id="A0AA39LN93"/>
<evidence type="ECO:0000313" key="15">
    <source>
        <dbReference type="Proteomes" id="UP001175271"/>
    </source>
</evidence>
<dbReference type="GO" id="GO:0098609">
    <property type="term" value="P:cell-cell adhesion"/>
    <property type="evidence" value="ECO:0007669"/>
    <property type="project" value="TreeGrafter"/>
</dbReference>
<feature type="compositionally biased region" description="Polar residues" evidence="9">
    <location>
        <begin position="110"/>
        <end position="131"/>
    </location>
</feature>
<gene>
    <name evidence="14" type="ORF">QR680_016831</name>
</gene>
<name>A0AA39LN93_9BILA</name>
<keyword evidence="6" id="KW-0677">Repeat</keyword>
<dbReference type="Pfam" id="PF09058">
    <property type="entry name" value="L27_1"/>
    <property type="match status" value="1"/>
</dbReference>
<proteinExistence type="inferred from homology"/>
<feature type="domain" description="L27" evidence="13">
    <location>
        <begin position="4"/>
        <end position="64"/>
    </location>
</feature>
<dbReference type="SUPFAM" id="SSF52540">
    <property type="entry name" value="P-loop containing nucleoside triphosphate hydrolases"/>
    <property type="match status" value="1"/>
</dbReference>
<protein>
    <submittedName>
        <fullName evidence="14">Uncharacterized protein</fullName>
    </submittedName>
</protein>
<dbReference type="InterPro" id="IPR004172">
    <property type="entry name" value="L27_dom"/>
</dbReference>
<dbReference type="CDD" id="cd00071">
    <property type="entry name" value="GMPK"/>
    <property type="match status" value="1"/>
</dbReference>
<feature type="compositionally biased region" description="Basic and acidic residues" evidence="9">
    <location>
        <begin position="132"/>
        <end position="150"/>
    </location>
</feature>
<evidence type="ECO:0000256" key="9">
    <source>
        <dbReference type="SAM" id="MobiDB-lite"/>
    </source>
</evidence>
<dbReference type="Pfam" id="PF00018">
    <property type="entry name" value="SH3_1"/>
    <property type="match status" value="1"/>
</dbReference>
<evidence type="ECO:0000313" key="14">
    <source>
        <dbReference type="EMBL" id="KAK0403279.1"/>
    </source>
</evidence>
<dbReference type="SUPFAM" id="SSF50044">
    <property type="entry name" value="SH3-domain"/>
    <property type="match status" value="1"/>
</dbReference>
<dbReference type="InterPro" id="IPR008144">
    <property type="entry name" value="Guanylate_kin-like_dom"/>
</dbReference>
<evidence type="ECO:0000256" key="5">
    <source>
        <dbReference type="ARBA" id="ARBA00022475"/>
    </source>
</evidence>
<dbReference type="Pfam" id="PF00595">
    <property type="entry name" value="PDZ"/>
    <property type="match status" value="3"/>
</dbReference>
<feature type="region of interest" description="Disordered" evidence="9">
    <location>
        <begin position="671"/>
        <end position="692"/>
    </location>
</feature>
<dbReference type="InterPro" id="IPR027417">
    <property type="entry name" value="P-loop_NTPase"/>
</dbReference>
<feature type="domain" description="PDZ" evidence="12">
    <location>
        <begin position="476"/>
        <end position="558"/>
    </location>
</feature>
<keyword evidence="15" id="KW-1185">Reference proteome</keyword>
<comment type="subcellular location">
    <subcellularLocation>
        <location evidence="2">Cell membrane</location>
    </subcellularLocation>
    <subcellularLocation>
        <location evidence="1">Membrane</location>
        <topology evidence="1">Peripheral membrane protein</topology>
    </subcellularLocation>
</comment>
<dbReference type="PROSITE" id="PS50052">
    <property type="entry name" value="GUANYLATE_KINASE_2"/>
    <property type="match status" value="1"/>
</dbReference>
<reference evidence="14" key="1">
    <citation type="submission" date="2023-06" db="EMBL/GenBank/DDBJ databases">
        <title>Genomic analysis of the entomopathogenic nematode Steinernema hermaphroditum.</title>
        <authorList>
            <person name="Schwarz E.M."/>
            <person name="Heppert J.K."/>
            <person name="Baniya A."/>
            <person name="Schwartz H.T."/>
            <person name="Tan C.-H."/>
            <person name="Antoshechkin I."/>
            <person name="Sternberg P.W."/>
            <person name="Goodrich-Blair H."/>
            <person name="Dillman A.R."/>
        </authorList>
    </citation>
    <scope>NUCLEOTIDE SEQUENCE</scope>
    <source>
        <strain evidence="14">PS9179</strain>
        <tissue evidence="14">Whole animal</tissue>
    </source>
</reference>
<evidence type="ECO:0000256" key="1">
    <source>
        <dbReference type="ARBA" id="ARBA00004170"/>
    </source>
</evidence>
<evidence type="ECO:0000256" key="4">
    <source>
        <dbReference type="ARBA" id="ARBA00022443"/>
    </source>
</evidence>
<feature type="compositionally biased region" description="Polar residues" evidence="9">
    <location>
        <begin position="151"/>
        <end position="168"/>
    </location>
</feature>
<dbReference type="InterPro" id="IPR050614">
    <property type="entry name" value="Synaptic_Scaffolding_LAP-MAGUK"/>
</dbReference>
<dbReference type="SMART" id="SM00228">
    <property type="entry name" value="PDZ"/>
    <property type="match status" value="3"/>
</dbReference>
<dbReference type="PANTHER" id="PTHR23119:SF51">
    <property type="entry name" value="DISKS LARGE 1 TUMOR SUPPRESSOR PROTEIN"/>
    <property type="match status" value="1"/>
</dbReference>
<evidence type="ECO:0000259" key="10">
    <source>
        <dbReference type="PROSITE" id="PS50002"/>
    </source>
</evidence>
<dbReference type="GO" id="GO:0098839">
    <property type="term" value="C:postsynaptic density membrane"/>
    <property type="evidence" value="ECO:0007669"/>
    <property type="project" value="TreeGrafter"/>
</dbReference>
<dbReference type="Proteomes" id="UP001175271">
    <property type="component" value="Unassembled WGS sequence"/>
</dbReference>
<feature type="domain" description="PDZ" evidence="12">
    <location>
        <begin position="180"/>
        <end position="264"/>
    </location>
</feature>
<dbReference type="CDD" id="cd11861">
    <property type="entry name" value="SH3_DLG-like"/>
    <property type="match status" value="1"/>
</dbReference>
<dbReference type="SMART" id="SM00326">
    <property type="entry name" value="SH3"/>
    <property type="match status" value="1"/>
</dbReference>
<dbReference type="GO" id="GO:0031594">
    <property type="term" value="C:neuromuscular junction"/>
    <property type="evidence" value="ECO:0007669"/>
    <property type="project" value="TreeGrafter"/>
</dbReference>
<dbReference type="PROSITE" id="PS50106">
    <property type="entry name" value="PDZ"/>
    <property type="match status" value="3"/>
</dbReference>
<dbReference type="GO" id="GO:0099072">
    <property type="term" value="P:regulation of postsynaptic membrane neurotransmitter receptor levels"/>
    <property type="evidence" value="ECO:0007669"/>
    <property type="project" value="TreeGrafter"/>
</dbReference>
<accession>A0AA39LN93</accession>
<dbReference type="EMBL" id="JAUCMV010000004">
    <property type="protein sequence ID" value="KAK0403279.1"/>
    <property type="molecule type" value="Genomic_DNA"/>
</dbReference>
<feature type="domain" description="Guanylate kinase-like" evidence="11">
    <location>
        <begin position="762"/>
        <end position="937"/>
    </location>
</feature>
<evidence type="ECO:0000259" key="11">
    <source>
        <dbReference type="PROSITE" id="PS50052"/>
    </source>
</evidence>
<dbReference type="PANTHER" id="PTHR23119">
    <property type="entry name" value="DISCS LARGE"/>
    <property type="match status" value="1"/>
</dbReference>
<feature type="domain" description="SH3" evidence="10">
    <location>
        <begin position="591"/>
        <end position="661"/>
    </location>
</feature>
<sequence>MSRRSTEAHRAMDNLEAYYDSLTKSADNELRREVERLLSTFKNGLFEALVEIQDHIDSILMDERRSSFEKMYETKRIADRFEGHPIFGGRPSTLGTTSKAPLADFDSDRTSTAAYQNGGSSSHVTRSSYFQEHSERRETNQDGNWKRSEVTTRTVQGPEGSSQSFTTVTDDDGSRWEIEDIIVEKGNTGLGLSITGGIDQDGDGHVRVSNITPGGAVAADGRMRKDDIIIKVNNTECERVPHELVVNALKSSGNIVKFRVKRNLGGPLGLSYGGSRSSLHQTQQTLPSPGAFSYHQPPPPQQPQQPPQPSLTNIPIYRSESATERFEKMPGVQRIELFKTNKGLGFSIAGGVGNEHVPNDSGIYVTKLIDGGAAIQDGRLGIGDKLVAVDNISLENVSHDFAVSTLKNTAQTVNLFVIRNPRPEYFQNASFESGVPQRSGSFHQLQNQSMDSQQQQIGILQPHHYAPAEIPLHPRPVQLNKPPNQGLGFNIVGGEDGEPIYISYVLPGGVADLSGNVHKGDVLLDVNGHSLVGASHGEAALTLKNATSPVVLSLQHRPLDYKQFEAKIDQLRNDRISGTLPGFAGSAPPPRRDVFVRALFDYDAARETGVPHRTHSFAFGDVFHVSNTSDDEWWTARKVAENGDEGMEGLIPSKKRVEKRERMRRKQVNFNNGSQSLGRGATMQGGLEGRRGSRTQLSFSRKFPFVKSTERLNELNEMERCGEMSYYTSYSCTSESDYTQVGINEPPILSYEAVDRHSINYVRPVLVLGAMKDRINDTLVERHPDRFNSCVPHTSRPPRPEEVNGRDYHFVSRVQMENDVKDNLFIEAGQFQDNLYGTSIAAVREVANSGRHCILDVSGNAIHRLQSNASMFPIAIFVKPTSYRQLMDWEPNLGEEAARSLMERCQRTESQFGELFTCIVTGHSPEEVVHKVSRAISEHSKKTIWIPTRQPLY</sequence>
<evidence type="ECO:0000256" key="3">
    <source>
        <dbReference type="ARBA" id="ARBA00007014"/>
    </source>
</evidence>
<comment type="similarity">
    <text evidence="3">Belongs to the MAGUK family.</text>
</comment>
<dbReference type="InterPro" id="IPR015143">
    <property type="entry name" value="L27_1"/>
</dbReference>
<dbReference type="Pfam" id="PF00625">
    <property type="entry name" value="Guanylate_kin"/>
    <property type="match status" value="1"/>
</dbReference>
<keyword evidence="5" id="KW-1003">Cell membrane</keyword>
<dbReference type="PROSITE" id="PS00856">
    <property type="entry name" value="GUANYLATE_KINASE_1"/>
    <property type="match status" value="1"/>
</dbReference>
<dbReference type="GO" id="GO:0007268">
    <property type="term" value="P:chemical synaptic transmission"/>
    <property type="evidence" value="ECO:0007669"/>
    <property type="project" value="TreeGrafter"/>
</dbReference>
<dbReference type="GO" id="GO:0016323">
    <property type="term" value="C:basolateral plasma membrane"/>
    <property type="evidence" value="ECO:0007669"/>
    <property type="project" value="TreeGrafter"/>
</dbReference>
<feature type="domain" description="PDZ" evidence="12">
    <location>
        <begin position="334"/>
        <end position="421"/>
    </location>
</feature>
<evidence type="ECO:0000256" key="7">
    <source>
        <dbReference type="ARBA" id="ARBA00023136"/>
    </source>
</evidence>
<dbReference type="InterPro" id="IPR001452">
    <property type="entry name" value="SH3_domain"/>
</dbReference>
<evidence type="ECO:0000259" key="12">
    <source>
        <dbReference type="PROSITE" id="PS50106"/>
    </source>
</evidence>
<evidence type="ECO:0000256" key="8">
    <source>
        <dbReference type="PROSITE-ProRule" id="PRU00192"/>
    </source>
</evidence>
<evidence type="ECO:0000256" key="6">
    <source>
        <dbReference type="ARBA" id="ARBA00022737"/>
    </source>
</evidence>
<dbReference type="GO" id="GO:0043005">
    <property type="term" value="C:neuron projection"/>
    <property type="evidence" value="ECO:0007669"/>
    <property type="project" value="TreeGrafter"/>
</dbReference>
<feature type="compositionally biased region" description="Pro residues" evidence="9">
    <location>
        <begin position="296"/>
        <end position="309"/>
    </location>
</feature>
<organism evidence="14 15">
    <name type="scientific">Steinernema hermaphroditum</name>
    <dbReference type="NCBI Taxonomy" id="289476"/>
    <lineage>
        <taxon>Eukaryota</taxon>
        <taxon>Metazoa</taxon>
        <taxon>Ecdysozoa</taxon>
        <taxon>Nematoda</taxon>
        <taxon>Chromadorea</taxon>
        <taxon>Rhabditida</taxon>
        <taxon>Tylenchina</taxon>
        <taxon>Panagrolaimomorpha</taxon>
        <taxon>Strongyloidoidea</taxon>
        <taxon>Steinernematidae</taxon>
        <taxon>Steinernema</taxon>
    </lineage>
</organism>